<evidence type="ECO:0000313" key="3">
    <source>
        <dbReference type="Proteomes" id="UP000249393"/>
    </source>
</evidence>
<sequence length="88" mass="9781">MSDKSVVVPEVSWKFRRIYTYAVLLISHGLLFFLVHRLIEARPLLIIAILLIAENVAMGLVYLAGATVTDLRKLTVAVRGDQPKGTMS</sequence>
<evidence type="ECO:0000256" key="1">
    <source>
        <dbReference type="SAM" id="Phobius"/>
    </source>
</evidence>
<keyword evidence="1" id="KW-0812">Transmembrane</keyword>
<proteinExistence type="predicted"/>
<evidence type="ECO:0000313" key="2">
    <source>
        <dbReference type="EMBL" id="PZR32276.1"/>
    </source>
</evidence>
<organism evidence="2 3">
    <name type="scientific">Caulobacter segnis</name>
    <dbReference type="NCBI Taxonomy" id="88688"/>
    <lineage>
        <taxon>Bacteria</taxon>
        <taxon>Pseudomonadati</taxon>
        <taxon>Pseudomonadota</taxon>
        <taxon>Alphaproteobacteria</taxon>
        <taxon>Caulobacterales</taxon>
        <taxon>Caulobacteraceae</taxon>
        <taxon>Caulobacter</taxon>
    </lineage>
</organism>
<dbReference type="AlphaFoldDB" id="A0A2W5V6D2"/>
<feature type="transmembrane region" description="Helical" evidence="1">
    <location>
        <begin position="21"/>
        <end position="39"/>
    </location>
</feature>
<keyword evidence="1" id="KW-1133">Transmembrane helix</keyword>
<gene>
    <name evidence="2" type="ORF">DI526_17020</name>
</gene>
<dbReference type="RefSeq" id="WP_304280605.1">
    <property type="nucleotide sequence ID" value="NZ_QFQZ01000064.1"/>
</dbReference>
<dbReference type="Proteomes" id="UP000249393">
    <property type="component" value="Unassembled WGS sequence"/>
</dbReference>
<reference evidence="2 3" key="1">
    <citation type="submission" date="2017-08" db="EMBL/GenBank/DDBJ databases">
        <title>Infants hospitalized years apart are colonized by the same room-sourced microbial strains.</title>
        <authorList>
            <person name="Brooks B."/>
            <person name="Olm M.R."/>
            <person name="Firek B.A."/>
            <person name="Baker R."/>
            <person name="Thomas B.C."/>
            <person name="Morowitz M.J."/>
            <person name="Banfield J.F."/>
        </authorList>
    </citation>
    <scope>NUCLEOTIDE SEQUENCE [LARGE SCALE GENOMIC DNA]</scope>
    <source>
        <strain evidence="2">S2_003_000_R2_4</strain>
    </source>
</reference>
<protein>
    <submittedName>
        <fullName evidence="2">Uncharacterized protein</fullName>
    </submittedName>
</protein>
<comment type="caution">
    <text evidence="2">The sequence shown here is derived from an EMBL/GenBank/DDBJ whole genome shotgun (WGS) entry which is preliminary data.</text>
</comment>
<keyword evidence="1" id="KW-0472">Membrane</keyword>
<dbReference type="EMBL" id="QFQZ01000064">
    <property type="protein sequence ID" value="PZR32276.1"/>
    <property type="molecule type" value="Genomic_DNA"/>
</dbReference>
<name>A0A2W5V6D2_9CAUL</name>
<accession>A0A2W5V6D2</accession>
<feature type="transmembrane region" description="Helical" evidence="1">
    <location>
        <begin position="45"/>
        <end position="64"/>
    </location>
</feature>